<feature type="domain" description="LysM" evidence="3">
    <location>
        <begin position="484"/>
        <end position="529"/>
    </location>
</feature>
<evidence type="ECO:0000256" key="2">
    <source>
        <dbReference type="SAM" id="SignalP"/>
    </source>
</evidence>
<dbReference type="PANTHER" id="PTHR37423">
    <property type="entry name" value="SOLUBLE LYTIC MUREIN TRANSGLYCOSYLASE-RELATED"/>
    <property type="match status" value="1"/>
</dbReference>
<feature type="signal peptide" evidence="2">
    <location>
        <begin position="1"/>
        <end position="28"/>
    </location>
</feature>
<accession>A0ABY9YPQ1</accession>
<name>A0ABY9YPQ1_9GAMM</name>
<proteinExistence type="inferred from homology"/>
<dbReference type="SUPFAM" id="SSF54106">
    <property type="entry name" value="LysM domain"/>
    <property type="match status" value="1"/>
</dbReference>
<dbReference type="InterPro" id="IPR036779">
    <property type="entry name" value="LysM_dom_sf"/>
</dbReference>
<comment type="similarity">
    <text evidence="1">Belongs to the transglycosylase Slt family.</text>
</comment>
<keyword evidence="5" id="KW-1185">Reference proteome</keyword>
<evidence type="ECO:0000256" key="1">
    <source>
        <dbReference type="ARBA" id="ARBA00007734"/>
    </source>
</evidence>
<dbReference type="InterPro" id="IPR008258">
    <property type="entry name" value="Transglycosylase_SLT_dom_1"/>
</dbReference>
<dbReference type="CDD" id="cd00118">
    <property type="entry name" value="LysM"/>
    <property type="match status" value="1"/>
</dbReference>
<dbReference type="RefSeq" id="WP_311192055.1">
    <property type="nucleotide sequence ID" value="NZ_CP115541.1"/>
</dbReference>
<protein>
    <submittedName>
        <fullName evidence="4">Transglycosylase SLT domain-containing protein</fullName>
    </submittedName>
</protein>
<reference evidence="4 5" key="1">
    <citation type="submission" date="2022-12" db="EMBL/GenBank/DDBJ databases">
        <title>Two new species, Stenotrophomonas aracearum and Stenotrophomonas oahuensis, isolated from Anthurium (Araceae family) in Hawaii.</title>
        <authorList>
            <person name="Chunag S.C."/>
            <person name="Dobhal S."/>
            <person name="Alvarez A."/>
            <person name="Arif M."/>
        </authorList>
    </citation>
    <scope>NUCLEOTIDE SEQUENCE [LARGE SCALE GENOMIC DNA]</scope>
    <source>
        <strain evidence="4 5">A5586</strain>
    </source>
</reference>
<evidence type="ECO:0000313" key="5">
    <source>
        <dbReference type="Proteomes" id="UP001302072"/>
    </source>
</evidence>
<evidence type="ECO:0000259" key="3">
    <source>
        <dbReference type="PROSITE" id="PS51782"/>
    </source>
</evidence>
<keyword evidence="2" id="KW-0732">Signal</keyword>
<sequence length="534" mass="57567">MPVPVLFVRGWPLLALAALFTVAPQAQAQRVSARDKVKIEALDQRMAAAEKRYADAQVLVANADPKGRNESDAALEDMEDVVSDCVAQKGCQVSNLLTTYKRLLKSNADAGNEEEQEIAGSGPALLEADPDHIGPLAADVPEAARAAALLNDKRHAFDNMVEYNPAVQAGIRRWLTDMRPALLTSYENYQNLRSVMWPEWEKRGLPEALLFGIMAKESNGRVHASSRAGAAGLMQFMPATGRRFGLGPDGTGFDTRFDARSAAEASATYLNERMRELNNSVELSLAGYNGGEGRSLRVYRQNPGQGFWVDSVYNQFPAETKDYVPMVIAAAWIYLHPQQYGVEFPKISAQPATLRLAKSTTIYELTICLGSAGTRDGYMRVLRNLNPRYEADGWIPAGTLINATTRIAGLYNRYCVSGPRADLARTLITADLNAAIVRPNAASYTGNVAVGSVVPVAGVEAAAAATAPTAPVAVAAKPKPKPVRSVKVGKGDTLGRISDKYSCDLRELARANGLKAPAYALRQGQSLKLQGCGK</sequence>
<dbReference type="PROSITE" id="PS51782">
    <property type="entry name" value="LYSM"/>
    <property type="match status" value="1"/>
</dbReference>
<dbReference type="SMART" id="SM00257">
    <property type="entry name" value="LysM"/>
    <property type="match status" value="1"/>
</dbReference>
<dbReference type="PANTHER" id="PTHR37423:SF2">
    <property type="entry name" value="MEMBRANE-BOUND LYTIC MUREIN TRANSGLYCOSYLASE C"/>
    <property type="match status" value="1"/>
</dbReference>
<gene>
    <name evidence="4" type="ORF">PDM29_01045</name>
</gene>
<dbReference type="Gene3D" id="3.10.350.10">
    <property type="entry name" value="LysM domain"/>
    <property type="match status" value="1"/>
</dbReference>
<dbReference type="Gene3D" id="1.10.530.10">
    <property type="match status" value="1"/>
</dbReference>
<dbReference type="InterPro" id="IPR023346">
    <property type="entry name" value="Lysozyme-like_dom_sf"/>
</dbReference>
<organism evidence="4 5">
    <name type="scientific">Stenotrophomonas oahuensis</name>
    <dbReference type="NCBI Taxonomy" id="3003271"/>
    <lineage>
        <taxon>Bacteria</taxon>
        <taxon>Pseudomonadati</taxon>
        <taxon>Pseudomonadota</taxon>
        <taxon>Gammaproteobacteria</taxon>
        <taxon>Lysobacterales</taxon>
        <taxon>Lysobacteraceae</taxon>
        <taxon>Stenotrophomonas</taxon>
    </lineage>
</organism>
<feature type="chain" id="PRO_5047116979" evidence="2">
    <location>
        <begin position="29"/>
        <end position="534"/>
    </location>
</feature>
<dbReference type="SUPFAM" id="SSF53955">
    <property type="entry name" value="Lysozyme-like"/>
    <property type="match status" value="1"/>
</dbReference>
<evidence type="ECO:0000313" key="4">
    <source>
        <dbReference type="EMBL" id="WNH52885.1"/>
    </source>
</evidence>
<dbReference type="Pfam" id="PF01476">
    <property type="entry name" value="LysM"/>
    <property type="match status" value="1"/>
</dbReference>
<dbReference type="InterPro" id="IPR018392">
    <property type="entry name" value="LysM"/>
</dbReference>
<dbReference type="EMBL" id="CP115541">
    <property type="protein sequence ID" value="WNH52885.1"/>
    <property type="molecule type" value="Genomic_DNA"/>
</dbReference>
<dbReference type="Pfam" id="PF01464">
    <property type="entry name" value="SLT"/>
    <property type="match status" value="1"/>
</dbReference>
<dbReference type="Proteomes" id="UP001302072">
    <property type="component" value="Chromosome"/>
</dbReference>